<dbReference type="Pfam" id="PF02481">
    <property type="entry name" value="DNA_processg_A"/>
    <property type="match status" value="1"/>
</dbReference>
<dbReference type="Gene3D" id="1.10.10.10">
    <property type="entry name" value="Winged helix-like DNA-binding domain superfamily/Winged helix DNA-binding domain"/>
    <property type="match status" value="1"/>
</dbReference>
<accession>A0ABP8Q227</accession>
<comment type="caution">
    <text evidence="4">The sequence shown here is derived from an EMBL/GenBank/DDBJ whole genome shotgun (WGS) entry which is preliminary data.</text>
</comment>
<dbReference type="NCBIfam" id="TIGR00732">
    <property type="entry name" value="dprA"/>
    <property type="match status" value="1"/>
</dbReference>
<dbReference type="PANTHER" id="PTHR43022">
    <property type="entry name" value="PROTEIN SMF"/>
    <property type="match status" value="1"/>
</dbReference>
<dbReference type="Gene3D" id="3.40.50.450">
    <property type="match status" value="1"/>
</dbReference>
<feature type="domain" description="Smf/DprA SLOG" evidence="2">
    <location>
        <begin position="1"/>
        <end position="210"/>
    </location>
</feature>
<sequence>MVTLDDPAYPLMLRETVGAPLLLFVQGRCEALSAPLLAVVGSRQPTPGGRQAAQYLGSDLVQAGLGLCSGLALGIDGVAHQAALQAQGLTVAVLGTGLAQIYPRRHVALAQAILEQGGALVSEFWPDEGVRAENFPRRNRIISGLSMGTLVVEAAEQSGSLITARFALEQGRELFAVPGSWQNPQARGCHRLIQQGAKLVCCAADILEELGHFLGNQDLHAPSQASQETPAHLPTDNLLDNVGYEATDIDTIAALSRYPIEQVMGKLIELELLGWIASVPGGYVRTRRD</sequence>
<evidence type="ECO:0000256" key="1">
    <source>
        <dbReference type="ARBA" id="ARBA00006525"/>
    </source>
</evidence>
<feature type="domain" description="DprA winged helix" evidence="3">
    <location>
        <begin position="228"/>
        <end position="282"/>
    </location>
</feature>
<dbReference type="Proteomes" id="UP001501321">
    <property type="component" value="Unassembled WGS sequence"/>
</dbReference>
<evidence type="ECO:0000313" key="4">
    <source>
        <dbReference type="EMBL" id="GAA4494980.1"/>
    </source>
</evidence>
<dbReference type="InterPro" id="IPR057666">
    <property type="entry name" value="DrpA_SLOG"/>
</dbReference>
<keyword evidence="5" id="KW-1185">Reference proteome</keyword>
<proteinExistence type="inferred from homology"/>
<dbReference type="PANTHER" id="PTHR43022:SF1">
    <property type="entry name" value="PROTEIN SMF"/>
    <property type="match status" value="1"/>
</dbReference>
<dbReference type="Pfam" id="PF17782">
    <property type="entry name" value="WHD_DprA"/>
    <property type="match status" value="1"/>
</dbReference>
<reference evidence="5" key="1">
    <citation type="journal article" date="2019" name="Int. J. Syst. Evol. Microbiol.">
        <title>The Global Catalogue of Microorganisms (GCM) 10K type strain sequencing project: providing services to taxonomists for standard genome sequencing and annotation.</title>
        <authorList>
            <consortium name="The Broad Institute Genomics Platform"/>
            <consortium name="The Broad Institute Genome Sequencing Center for Infectious Disease"/>
            <person name="Wu L."/>
            <person name="Ma J."/>
        </authorList>
    </citation>
    <scope>NUCLEOTIDE SEQUENCE [LARGE SCALE GENOMIC DNA]</scope>
    <source>
        <strain evidence="5">JCM 32226</strain>
    </source>
</reference>
<comment type="similarity">
    <text evidence="1">Belongs to the DprA/Smf family.</text>
</comment>
<evidence type="ECO:0000259" key="2">
    <source>
        <dbReference type="Pfam" id="PF02481"/>
    </source>
</evidence>
<evidence type="ECO:0000259" key="3">
    <source>
        <dbReference type="Pfam" id="PF17782"/>
    </source>
</evidence>
<dbReference type="InterPro" id="IPR036388">
    <property type="entry name" value="WH-like_DNA-bd_sf"/>
</dbReference>
<organism evidence="4 5">
    <name type="scientific">Pseudaeromonas paramecii</name>
    <dbReference type="NCBI Taxonomy" id="2138166"/>
    <lineage>
        <taxon>Bacteria</taxon>
        <taxon>Pseudomonadati</taxon>
        <taxon>Pseudomonadota</taxon>
        <taxon>Gammaproteobacteria</taxon>
        <taxon>Aeromonadales</taxon>
        <taxon>Aeromonadaceae</taxon>
        <taxon>Pseudaeromonas</taxon>
    </lineage>
</organism>
<evidence type="ECO:0000313" key="5">
    <source>
        <dbReference type="Proteomes" id="UP001501321"/>
    </source>
</evidence>
<gene>
    <name evidence="4" type="primary">dprA</name>
    <name evidence="4" type="ORF">GCM10023095_07440</name>
</gene>
<dbReference type="InterPro" id="IPR041614">
    <property type="entry name" value="DprA_WH"/>
</dbReference>
<dbReference type="SUPFAM" id="SSF102405">
    <property type="entry name" value="MCP/YpsA-like"/>
    <property type="match status" value="1"/>
</dbReference>
<dbReference type="InterPro" id="IPR003488">
    <property type="entry name" value="DprA"/>
</dbReference>
<dbReference type="EMBL" id="BAABFC010000004">
    <property type="protein sequence ID" value="GAA4494980.1"/>
    <property type="molecule type" value="Genomic_DNA"/>
</dbReference>
<name>A0ABP8Q227_9GAMM</name>
<protein>
    <submittedName>
        <fullName evidence="4">DNA-processing protein DprA</fullName>
    </submittedName>
</protein>